<gene>
    <name evidence="1" type="ORF">SAMN05421756_105201</name>
</gene>
<dbReference type="Proteomes" id="UP000198504">
    <property type="component" value="Unassembled WGS sequence"/>
</dbReference>
<evidence type="ECO:0000313" key="2">
    <source>
        <dbReference type="Proteomes" id="UP000198504"/>
    </source>
</evidence>
<name>A0A1H9IDQ0_9ACTN</name>
<protein>
    <submittedName>
        <fullName evidence="1">Uncharacterized protein</fullName>
    </submittedName>
</protein>
<evidence type="ECO:0000313" key="1">
    <source>
        <dbReference type="EMBL" id="SEQ72622.1"/>
    </source>
</evidence>
<organism evidence="1 2">
    <name type="scientific">Microlunatus flavus</name>
    <dbReference type="NCBI Taxonomy" id="1036181"/>
    <lineage>
        <taxon>Bacteria</taxon>
        <taxon>Bacillati</taxon>
        <taxon>Actinomycetota</taxon>
        <taxon>Actinomycetes</taxon>
        <taxon>Propionibacteriales</taxon>
        <taxon>Propionibacteriaceae</taxon>
        <taxon>Microlunatus</taxon>
    </lineage>
</organism>
<dbReference type="EMBL" id="FOFA01000005">
    <property type="protein sequence ID" value="SEQ72622.1"/>
    <property type="molecule type" value="Genomic_DNA"/>
</dbReference>
<sequence>MALDDAAVLEVLEAMKTAGVDERGGREPGMGC</sequence>
<keyword evidence="2" id="KW-1185">Reference proteome</keyword>
<reference evidence="2" key="1">
    <citation type="submission" date="2016-10" db="EMBL/GenBank/DDBJ databases">
        <authorList>
            <person name="Varghese N."/>
            <person name="Submissions S."/>
        </authorList>
    </citation>
    <scope>NUCLEOTIDE SEQUENCE [LARGE SCALE GENOMIC DNA]</scope>
    <source>
        <strain evidence="2">CGMCC 4.6856</strain>
    </source>
</reference>
<accession>A0A1H9IDQ0</accession>
<dbReference type="AlphaFoldDB" id="A0A1H9IDQ0"/>
<proteinExistence type="predicted"/>